<dbReference type="Proteomes" id="UP000249794">
    <property type="component" value="Unassembled WGS sequence"/>
</dbReference>
<dbReference type="EMBL" id="QBMP01000021">
    <property type="protein sequence ID" value="PZO59544.1"/>
    <property type="molecule type" value="Genomic_DNA"/>
</dbReference>
<comment type="caution">
    <text evidence="10">The sequence shown here is derived from an EMBL/GenBank/DDBJ whole genome shotgun (WGS) entry which is preliminary data.</text>
</comment>
<evidence type="ECO:0000256" key="5">
    <source>
        <dbReference type="ARBA" id="ARBA00022857"/>
    </source>
</evidence>
<accession>A0A2W4XRK3</accession>
<dbReference type="PANTHER" id="PTHR42683">
    <property type="entry name" value="ALDEHYDE REDUCTASE"/>
    <property type="match status" value="1"/>
</dbReference>
<dbReference type="EC" id="1.1.1.2" evidence="7"/>
<keyword evidence="5" id="KW-0521">NADP</keyword>
<dbReference type="AlphaFoldDB" id="A0A2W4XRK3"/>
<evidence type="ECO:0000313" key="10">
    <source>
        <dbReference type="EMBL" id="PZO59544.1"/>
    </source>
</evidence>
<evidence type="ECO:0000256" key="6">
    <source>
        <dbReference type="ARBA" id="ARBA00023002"/>
    </source>
</evidence>
<dbReference type="FunFam" id="3.40.50.720:FF:000022">
    <property type="entry name" value="Cinnamyl alcohol dehydrogenase"/>
    <property type="match status" value="1"/>
</dbReference>
<proteinExistence type="inferred from homology"/>
<dbReference type="InterPro" id="IPR047109">
    <property type="entry name" value="CAD-like"/>
</dbReference>
<dbReference type="GO" id="GO:0008270">
    <property type="term" value="F:zinc ion binding"/>
    <property type="evidence" value="ECO:0007669"/>
    <property type="project" value="InterPro"/>
</dbReference>
<organism evidence="10 11">
    <name type="scientific">Phormidesmis priestleyi</name>
    <dbReference type="NCBI Taxonomy" id="268141"/>
    <lineage>
        <taxon>Bacteria</taxon>
        <taxon>Bacillati</taxon>
        <taxon>Cyanobacteriota</taxon>
        <taxon>Cyanophyceae</taxon>
        <taxon>Leptolyngbyales</taxon>
        <taxon>Leptolyngbyaceae</taxon>
        <taxon>Phormidesmis</taxon>
    </lineage>
</organism>
<evidence type="ECO:0000256" key="4">
    <source>
        <dbReference type="ARBA" id="ARBA00022833"/>
    </source>
</evidence>
<keyword evidence="4 8" id="KW-0862">Zinc</keyword>
<evidence type="ECO:0000259" key="9">
    <source>
        <dbReference type="SMART" id="SM00829"/>
    </source>
</evidence>
<feature type="domain" description="Enoyl reductase (ER)" evidence="9">
    <location>
        <begin position="11"/>
        <end position="332"/>
    </location>
</feature>
<dbReference type="InterPro" id="IPR013149">
    <property type="entry name" value="ADH-like_C"/>
</dbReference>
<dbReference type="FunFam" id="3.90.180.10:FF:000018">
    <property type="entry name" value="NAD(P)-dependent alcohol dehydrogenase"/>
    <property type="match status" value="1"/>
</dbReference>
<dbReference type="PROSITE" id="PS00059">
    <property type="entry name" value="ADH_ZINC"/>
    <property type="match status" value="1"/>
</dbReference>
<comment type="cofactor">
    <cofactor evidence="1 8">
        <name>Zn(2+)</name>
        <dbReference type="ChEBI" id="CHEBI:29105"/>
    </cofactor>
</comment>
<dbReference type="InterPro" id="IPR013154">
    <property type="entry name" value="ADH-like_N"/>
</dbReference>
<dbReference type="Pfam" id="PF00107">
    <property type="entry name" value="ADH_zinc_N"/>
    <property type="match status" value="1"/>
</dbReference>
<dbReference type="InterPro" id="IPR002328">
    <property type="entry name" value="ADH_Zn_CS"/>
</dbReference>
<reference evidence="11" key="1">
    <citation type="submission" date="2018-04" db="EMBL/GenBank/DDBJ databases">
        <authorList>
            <person name="Cornet L."/>
        </authorList>
    </citation>
    <scope>NUCLEOTIDE SEQUENCE [LARGE SCALE GENOMIC DNA]</scope>
</reference>
<sequence>MIKAYAVHAAGEKLQPFSYEPGSLDRTEVEIAVEYCGICHSDLSMINNDWGNSQYPLVPGHEVVGTVAAMGEGVTKLELGQRVGLGWFSKSCMQCEWCLSGNHNLCQVDAEQTIVGRHGGFADRVRADEGWVIALPKELPAEKAGPLFCGGITVFNPIIELGIQPTDRVGVIGIGGLGHLAVSFLNYWGCEVTAFSSSPDKEQEARDMGADRFISSRDPEALKAAANSMDVIISTVNVSLEWSVYLAALRPKGKLHFVGVVPEAIPVQAFTLIGAQKSVSGSPLGSPATIEKMLTFAARHGIMPVTEEFAFDQVNEAIAHLEAGKARYRIVLKH</sequence>
<evidence type="ECO:0000256" key="1">
    <source>
        <dbReference type="ARBA" id="ARBA00001947"/>
    </source>
</evidence>
<evidence type="ECO:0000256" key="8">
    <source>
        <dbReference type="RuleBase" id="RU361277"/>
    </source>
</evidence>
<dbReference type="InterPro" id="IPR036291">
    <property type="entry name" value="NAD(P)-bd_dom_sf"/>
</dbReference>
<dbReference type="SUPFAM" id="SSF51735">
    <property type="entry name" value="NAD(P)-binding Rossmann-fold domains"/>
    <property type="match status" value="1"/>
</dbReference>
<dbReference type="GO" id="GO:0008106">
    <property type="term" value="F:alcohol dehydrogenase (NADP+) activity"/>
    <property type="evidence" value="ECO:0007669"/>
    <property type="project" value="UniProtKB-EC"/>
</dbReference>
<gene>
    <name evidence="10" type="ORF">DCF15_03640</name>
</gene>
<evidence type="ECO:0000256" key="2">
    <source>
        <dbReference type="ARBA" id="ARBA00008072"/>
    </source>
</evidence>
<keyword evidence="6" id="KW-0560">Oxidoreductase</keyword>
<dbReference type="Gene3D" id="3.90.180.10">
    <property type="entry name" value="Medium-chain alcohol dehydrogenases, catalytic domain"/>
    <property type="match status" value="1"/>
</dbReference>
<comment type="similarity">
    <text evidence="2 8">Belongs to the zinc-containing alcohol dehydrogenase family.</text>
</comment>
<reference evidence="10 11" key="2">
    <citation type="submission" date="2018-06" db="EMBL/GenBank/DDBJ databases">
        <title>Metagenomic assembly of (sub)arctic Cyanobacteria and their associated microbiome from non-axenic cultures.</title>
        <authorList>
            <person name="Baurain D."/>
        </authorList>
    </citation>
    <scope>NUCLEOTIDE SEQUENCE [LARGE SCALE GENOMIC DNA]</scope>
    <source>
        <strain evidence="10">ULC027bin1</strain>
    </source>
</reference>
<dbReference type="Gene3D" id="3.40.50.720">
    <property type="entry name" value="NAD(P)-binding Rossmann-like Domain"/>
    <property type="match status" value="1"/>
</dbReference>
<evidence type="ECO:0000256" key="7">
    <source>
        <dbReference type="ARBA" id="ARBA00024074"/>
    </source>
</evidence>
<dbReference type="InterPro" id="IPR020843">
    <property type="entry name" value="ER"/>
</dbReference>
<evidence type="ECO:0000313" key="11">
    <source>
        <dbReference type="Proteomes" id="UP000249794"/>
    </source>
</evidence>
<evidence type="ECO:0000256" key="3">
    <source>
        <dbReference type="ARBA" id="ARBA00022723"/>
    </source>
</evidence>
<name>A0A2W4XRK3_9CYAN</name>
<dbReference type="InterPro" id="IPR011032">
    <property type="entry name" value="GroES-like_sf"/>
</dbReference>
<dbReference type="SUPFAM" id="SSF50129">
    <property type="entry name" value="GroES-like"/>
    <property type="match status" value="1"/>
</dbReference>
<dbReference type="CDD" id="cd05283">
    <property type="entry name" value="CAD1"/>
    <property type="match status" value="1"/>
</dbReference>
<keyword evidence="3 8" id="KW-0479">Metal-binding</keyword>
<protein>
    <recommendedName>
        <fullName evidence="7">alcohol dehydrogenase (NADP(+))</fullName>
        <ecNumber evidence="7">1.1.1.2</ecNumber>
    </recommendedName>
</protein>
<dbReference type="SMART" id="SM00829">
    <property type="entry name" value="PKS_ER"/>
    <property type="match status" value="1"/>
</dbReference>
<dbReference type="Pfam" id="PF08240">
    <property type="entry name" value="ADH_N"/>
    <property type="match status" value="1"/>
</dbReference>